<dbReference type="Proteomes" id="UP000298714">
    <property type="component" value="Chromosome"/>
</dbReference>
<evidence type="ECO:0000313" key="2">
    <source>
        <dbReference type="EMBL" id="QCI79888.1"/>
    </source>
</evidence>
<sequence>MEFRVEAPAPLNLMLESTYQALAAVPLIYQASRNGVPMALDDLSAMRTAIAESFKTLRATVVTPDFSSSLAIPNRARPRSRRSANCSTPLWSRS</sequence>
<evidence type="ECO:0000313" key="3">
    <source>
        <dbReference type="Proteomes" id="UP000298714"/>
    </source>
</evidence>
<gene>
    <name evidence="2" type="ORF">E6W36_11390</name>
</gene>
<protein>
    <submittedName>
        <fullName evidence="2">Uncharacterized protein</fullName>
    </submittedName>
</protein>
<feature type="region of interest" description="Disordered" evidence="1">
    <location>
        <begin position="72"/>
        <end position="94"/>
    </location>
</feature>
<keyword evidence="3" id="KW-1185">Reference proteome</keyword>
<proteinExistence type="predicted"/>
<organism evidence="2 3">
    <name type="scientific">Hankyongella ginsenosidimutans</name>
    <dbReference type="NCBI Taxonomy" id="1763828"/>
    <lineage>
        <taxon>Bacteria</taxon>
        <taxon>Pseudomonadati</taxon>
        <taxon>Pseudomonadota</taxon>
        <taxon>Alphaproteobacteria</taxon>
        <taxon>Sphingomonadales</taxon>
        <taxon>Sphingomonadaceae</taxon>
        <taxon>Hankyongella</taxon>
    </lineage>
</organism>
<dbReference type="RefSeq" id="WP_222872730.1">
    <property type="nucleotide sequence ID" value="NZ_CP039704.1"/>
</dbReference>
<reference evidence="3" key="1">
    <citation type="submission" date="2019-04" db="EMBL/GenBank/DDBJ databases">
        <title>Complete genome sequence of Sphingomonas sp. W1-2-3.</title>
        <authorList>
            <person name="Im W.T."/>
        </authorList>
    </citation>
    <scope>NUCLEOTIDE SEQUENCE [LARGE SCALE GENOMIC DNA]</scope>
    <source>
        <strain evidence="3">W1-2-3</strain>
    </source>
</reference>
<name>A0A4D7C8R2_9SPHN</name>
<evidence type="ECO:0000256" key="1">
    <source>
        <dbReference type="SAM" id="MobiDB-lite"/>
    </source>
</evidence>
<dbReference type="EMBL" id="CP039704">
    <property type="protein sequence ID" value="QCI79888.1"/>
    <property type="molecule type" value="Genomic_DNA"/>
</dbReference>
<dbReference type="AlphaFoldDB" id="A0A4D7C8R2"/>
<accession>A0A4D7C8R2</accession>
<dbReference type="KEGG" id="hgn:E6W36_11390"/>